<dbReference type="InterPro" id="IPR007627">
    <property type="entry name" value="RNA_pol_sigma70_r2"/>
</dbReference>
<dbReference type="AlphaFoldDB" id="A0A926JP54"/>
<organism evidence="7 8">
    <name type="scientific">Sinomicrobium weinanense</name>
    <dbReference type="NCBI Taxonomy" id="2842200"/>
    <lineage>
        <taxon>Bacteria</taxon>
        <taxon>Pseudomonadati</taxon>
        <taxon>Bacteroidota</taxon>
        <taxon>Flavobacteriia</taxon>
        <taxon>Flavobacteriales</taxon>
        <taxon>Flavobacteriaceae</taxon>
        <taxon>Sinomicrobium</taxon>
    </lineage>
</organism>
<evidence type="ECO:0000313" key="7">
    <source>
        <dbReference type="EMBL" id="MBC9794712.1"/>
    </source>
</evidence>
<proteinExistence type="inferred from homology"/>
<dbReference type="PANTHER" id="PTHR43133">
    <property type="entry name" value="RNA POLYMERASE ECF-TYPE SIGMA FACTO"/>
    <property type="match status" value="1"/>
</dbReference>
<dbReference type="NCBIfam" id="TIGR02985">
    <property type="entry name" value="Sig70_bacteroi1"/>
    <property type="match status" value="1"/>
</dbReference>
<dbReference type="Proteomes" id="UP000653730">
    <property type="component" value="Unassembled WGS sequence"/>
</dbReference>
<keyword evidence="2" id="KW-0805">Transcription regulation</keyword>
<dbReference type="GO" id="GO:0003677">
    <property type="term" value="F:DNA binding"/>
    <property type="evidence" value="ECO:0007669"/>
    <property type="project" value="InterPro"/>
</dbReference>
<comment type="caution">
    <text evidence="7">The sequence shown here is derived from an EMBL/GenBank/DDBJ whole genome shotgun (WGS) entry which is preliminary data.</text>
</comment>
<evidence type="ECO:0000256" key="2">
    <source>
        <dbReference type="ARBA" id="ARBA00023015"/>
    </source>
</evidence>
<dbReference type="InterPro" id="IPR013324">
    <property type="entry name" value="RNA_pol_sigma_r3/r4-like"/>
</dbReference>
<dbReference type="NCBIfam" id="TIGR02937">
    <property type="entry name" value="sigma70-ECF"/>
    <property type="match status" value="1"/>
</dbReference>
<evidence type="ECO:0000256" key="3">
    <source>
        <dbReference type="ARBA" id="ARBA00023082"/>
    </source>
</evidence>
<evidence type="ECO:0000259" key="6">
    <source>
        <dbReference type="Pfam" id="PF08281"/>
    </source>
</evidence>
<comment type="similarity">
    <text evidence="1">Belongs to the sigma-70 factor family. ECF subfamily.</text>
</comment>
<dbReference type="GO" id="GO:0006352">
    <property type="term" value="P:DNA-templated transcription initiation"/>
    <property type="evidence" value="ECO:0007669"/>
    <property type="project" value="InterPro"/>
</dbReference>
<protein>
    <submittedName>
        <fullName evidence="7">RNA polymerase sigma-70 factor</fullName>
    </submittedName>
</protein>
<dbReference type="Pfam" id="PF04542">
    <property type="entry name" value="Sigma70_r2"/>
    <property type="match status" value="1"/>
</dbReference>
<dbReference type="Gene3D" id="1.10.1740.10">
    <property type="match status" value="1"/>
</dbReference>
<dbReference type="InterPro" id="IPR039425">
    <property type="entry name" value="RNA_pol_sigma-70-like"/>
</dbReference>
<dbReference type="CDD" id="cd06171">
    <property type="entry name" value="Sigma70_r4"/>
    <property type="match status" value="1"/>
</dbReference>
<dbReference type="Pfam" id="PF08281">
    <property type="entry name" value="Sigma70_r4_2"/>
    <property type="match status" value="1"/>
</dbReference>
<accession>A0A926JP54</accession>
<dbReference type="InterPro" id="IPR013325">
    <property type="entry name" value="RNA_pol_sigma_r2"/>
</dbReference>
<name>A0A926JP54_9FLAO</name>
<keyword evidence="3" id="KW-0731">Sigma factor</keyword>
<dbReference type="InterPro" id="IPR013249">
    <property type="entry name" value="RNA_pol_sigma70_r4_t2"/>
</dbReference>
<feature type="domain" description="RNA polymerase sigma factor 70 region 4 type 2" evidence="6">
    <location>
        <begin position="119"/>
        <end position="164"/>
    </location>
</feature>
<dbReference type="EMBL" id="JACVDC010000003">
    <property type="protein sequence ID" value="MBC9794712.1"/>
    <property type="molecule type" value="Genomic_DNA"/>
</dbReference>
<evidence type="ECO:0000259" key="5">
    <source>
        <dbReference type="Pfam" id="PF04542"/>
    </source>
</evidence>
<gene>
    <name evidence="7" type="ORF">IBL28_01935</name>
</gene>
<dbReference type="SUPFAM" id="SSF88659">
    <property type="entry name" value="Sigma3 and sigma4 domains of RNA polymerase sigma factors"/>
    <property type="match status" value="1"/>
</dbReference>
<evidence type="ECO:0000256" key="4">
    <source>
        <dbReference type="ARBA" id="ARBA00023163"/>
    </source>
</evidence>
<dbReference type="Gene3D" id="1.10.10.10">
    <property type="entry name" value="Winged helix-like DNA-binding domain superfamily/Winged helix DNA-binding domain"/>
    <property type="match status" value="1"/>
</dbReference>
<keyword evidence="8" id="KW-1185">Reference proteome</keyword>
<dbReference type="InterPro" id="IPR036388">
    <property type="entry name" value="WH-like_DNA-bd_sf"/>
</dbReference>
<dbReference type="RefSeq" id="WP_187963873.1">
    <property type="nucleotide sequence ID" value="NZ_JACVDC010000003.1"/>
</dbReference>
<dbReference type="PANTHER" id="PTHR43133:SF46">
    <property type="entry name" value="RNA POLYMERASE SIGMA-70 FACTOR ECF SUBFAMILY"/>
    <property type="match status" value="1"/>
</dbReference>
<sequence>MCKKTDHTGPEDFNLIFNRYWHELYTYAMNIMRDNNAAEDIVQEIFIDLWNRYRTTSITNHKAYLYKAVKYQCAKKLRARRLDKIQLEKAGLALAYSETPEEEKNTHRLLAQVNTVVAEKLPDRCREVFTLSYYNNMSNKEIAHQLNISVSTVENHIHKALQLLRASTTYRLDIILLVLSLLC</sequence>
<evidence type="ECO:0000256" key="1">
    <source>
        <dbReference type="ARBA" id="ARBA00010641"/>
    </source>
</evidence>
<dbReference type="InterPro" id="IPR014284">
    <property type="entry name" value="RNA_pol_sigma-70_dom"/>
</dbReference>
<keyword evidence="4" id="KW-0804">Transcription</keyword>
<reference evidence="7 8" key="1">
    <citation type="submission" date="2020-09" db="EMBL/GenBank/DDBJ databases">
        <title>Sinomicrobium weinanense sp. nov., a halophilic bacteria isolated from saline-alkali soil.</title>
        <authorList>
            <person name="Wu P."/>
            <person name="Ren H."/>
            <person name="Mei Y."/>
            <person name="Liang Y."/>
            <person name="Chen Z."/>
        </authorList>
    </citation>
    <scope>NUCLEOTIDE SEQUENCE [LARGE SCALE GENOMIC DNA]</scope>
    <source>
        <strain evidence="7 8">FJxs</strain>
    </source>
</reference>
<dbReference type="GO" id="GO:0016987">
    <property type="term" value="F:sigma factor activity"/>
    <property type="evidence" value="ECO:0007669"/>
    <property type="project" value="UniProtKB-KW"/>
</dbReference>
<evidence type="ECO:0000313" key="8">
    <source>
        <dbReference type="Proteomes" id="UP000653730"/>
    </source>
</evidence>
<feature type="domain" description="RNA polymerase sigma-70 region 2" evidence="5">
    <location>
        <begin position="17"/>
        <end position="81"/>
    </location>
</feature>
<dbReference type="SUPFAM" id="SSF88946">
    <property type="entry name" value="Sigma2 domain of RNA polymerase sigma factors"/>
    <property type="match status" value="1"/>
</dbReference>
<dbReference type="InterPro" id="IPR014327">
    <property type="entry name" value="RNA_pol_sigma70_bacteroid"/>
</dbReference>